<evidence type="ECO:0000256" key="4">
    <source>
        <dbReference type="ARBA" id="ARBA00022741"/>
    </source>
</evidence>
<dbReference type="SMART" id="SM00382">
    <property type="entry name" value="AAA"/>
    <property type="match status" value="1"/>
</dbReference>
<dbReference type="SUPFAM" id="SSF52540">
    <property type="entry name" value="P-loop containing nucleoside triphosphate hydrolases"/>
    <property type="match status" value="1"/>
</dbReference>
<dbReference type="GO" id="GO:0044874">
    <property type="term" value="P:lipoprotein localization to outer membrane"/>
    <property type="evidence" value="ECO:0007669"/>
    <property type="project" value="TreeGrafter"/>
</dbReference>
<dbReference type="InterPro" id="IPR011924">
    <property type="entry name" value="LolD_lipo_ATP-bd"/>
</dbReference>
<dbReference type="Pfam" id="PF00005">
    <property type="entry name" value="ABC_tran"/>
    <property type="match status" value="1"/>
</dbReference>
<dbReference type="GO" id="GO:0022857">
    <property type="term" value="F:transmembrane transporter activity"/>
    <property type="evidence" value="ECO:0007669"/>
    <property type="project" value="TreeGrafter"/>
</dbReference>
<feature type="domain" description="ABC transporter" evidence="9">
    <location>
        <begin position="14"/>
        <end position="238"/>
    </location>
</feature>
<evidence type="ECO:0000256" key="1">
    <source>
        <dbReference type="ARBA" id="ARBA00022448"/>
    </source>
</evidence>
<organism evidence="10 11">
    <name type="scientific">Saccharobesus litoralis</name>
    <dbReference type="NCBI Taxonomy" id="2172099"/>
    <lineage>
        <taxon>Bacteria</taxon>
        <taxon>Pseudomonadati</taxon>
        <taxon>Pseudomonadota</taxon>
        <taxon>Gammaproteobacteria</taxon>
        <taxon>Alteromonadales</taxon>
        <taxon>Alteromonadaceae</taxon>
        <taxon>Saccharobesus</taxon>
    </lineage>
</organism>
<dbReference type="EMBL" id="CP026604">
    <property type="protein sequence ID" value="AWB67445.1"/>
    <property type="molecule type" value="Genomic_DNA"/>
</dbReference>
<dbReference type="GO" id="GO:0005524">
    <property type="term" value="F:ATP binding"/>
    <property type="evidence" value="ECO:0007669"/>
    <property type="project" value="UniProtKB-UniRule"/>
</dbReference>
<dbReference type="GO" id="GO:0089705">
    <property type="term" value="P:protein localization to outer membrane"/>
    <property type="evidence" value="ECO:0007669"/>
    <property type="project" value="TreeGrafter"/>
</dbReference>
<dbReference type="NCBIfam" id="TIGR02211">
    <property type="entry name" value="LolD_lipo_ex"/>
    <property type="match status" value="1"/>
</dbReference>
<dbReference type="GO" id="GO:0016887">
    <property type="term" value="F:ATP hydrolysis activity"/>
    <property type="evidence" value="ECO:0007669"/>
    <property type="project" value="InterPro"/>
</dbReference>
<dbReference type="PANTHER" id="PTHR24220:SF689">
    <property type="entry name" value="LIPOPROTEIN-RELEASING SYSTEM ATP-BINDING PROTEIN LOLD"/>
    <property type="match status" value="1"/>
</dbReference>
<keyword evidence="1 8" id="KW-0813">Transport</keyword>
<evidence type="ECO:0000256" key="2">
    <source>
        <dbReference type="ARBA" id="ARBA00022475"/>
    </source>
</evidence>
<dbReference type="AlphaFoldDB" id="A0A2S0VTA6"/>
<dbReference type="OrthoDB" id="9801477at2"/>
<comment type="subunit">
    <text evidence="8">The complex is composed of two ATP-binding proteins (LolD) and two transmembrane proteins (LolC and LolE).</text>
</comment>
<dbReference type="InterPro" id="IPR003593">
    <property type="entry name" value="AAA+_ATPase"/>
</dbReference>
<dbReference type="InterPro" id="IPR017871">
    <property type="entry name" value="ABC_transporter-like_CS"/>
</dbReference>
<evidence type="ECO:0000256" key="6">
    <source>
        <dbReference type="ARBA" id="ARBA00022967"/>
    </source>
</evidence>
<dbReference type="GO" id="GO:0005886">
    <property type="term" value="C:plasma membrane"/>
    <property type="evidence" value="ECO:0007669"/>
    <property type="project" value="UniProtKB-SubCell"/>
</dbReference>
<dbReference type="InterPro" id="IPR017911">
    <property type="entry name" value="MacB-like_ATP-bd"/>
</dbReference>
<evidence type="ECO:0000256" key="5">
    <source>
        <dbReference type="ARBA" id="ARBA00022840"/>
    </source>
</evidence>
<keyword evidence="4 8" id="KW-0547">Nucleotide-binding</keyword>
<comment type="function">
    <text evidence="8">Part of the ABC transporter complex LolCDE involved in the translocation of mature outer membrane-directed lipoproteins, from the inner membrane to the periplasmic chaperone, LolA. Responsible for the formation of the LolA-lipoprotein complex in an ATP-dependent manner.</text>
</comment>
<dbReference type="FunFam" id="3.40.50.300:FF:000230">
    <property type="entry name" value="Lipoprotein-releasing system ATP-binding protein LolD"/>
    <property type="match status" value="1"/>
</dbReference>
<sequence>MTELHQTNNHQAILSCRHICKTYHDGSNQVNVIDDLELDVYAAEHLAIVGSSGSGKSTLLHIMGALDKPSSGDVIYMGQNIHQLSDNKQADFRNQNLGFIYQFHHLLAEFSAIENVAMPRLISGQSKEAAFEQASELLKRVGLGHRIDHRPSALSGGERQRVAIARALINQPKLVLADEPTGNLDHANAQSIFALIQEIREQFDTAFVFVTHDLELAARMDRQLKLSDGKLHTILESVNG</sequence>
<name>A0A2S0VTA6_9ALTE</name>
<evidence type="ECO:0000256" key="3">
    <source>
        <dbReference type="ARBA" id="ARBA00022519"/>
    </source>
</evidence>
<dbReference type="Gene3D" id="3.40.50.300">
    <property type="entry name" value="P-loop containing nucleotide triphosphate hydrolases"/>
    <property type="match status" value="1"/>
</dbReference>
<reference evidence="10 11" key="1">
    <citation type="submission" date="2018-01" db="EMBL/GenBank/DDBJ databases">
        <title>Genome sequence of a Cantenovulum-like bacteria.</title>
        <authorList>
            <person name="Tan W.R."/>
            <person name="Lau N.-S."/>
            <person name="Go F."/>
            <person name="Amirul A.-A.A."/>
        </authorList>
    </citation>
    <scope>NUCLEOTIDE SEQUENCE [LARGE SCALE GENOMIC DNA]</scope>
    <source>
        <strain evidence="10 11">CCB-QB4</strain>
    </source>
</reference>
<dbReference type="InterPro" id="IPR003439">
    <property type="entry name" value="ABC_transporter-like_ATP-bd"/>
</dbReference>
<dbReference type="CDD" id="cd03255">
    <property type="entry name" value="ABC_MJ0796_LolCDE_FtsE"/>
    <property type="match status" value="1"/>
</dbReference>
<evidence type="ECO:0000313" key="10">
    <source>
        <dbReference type="EMBL" id="AWB67445.1"/>
    </source>
</evidence>
<comment type="subcellular location">
    <subcellularLocation>
        <location evidence="8">Cell inner membrane</location>
        <topology evidence="8">Peripheral membrane protein</topology>
    </subcellularLocation>
</comment>
<accession>A0A2S0VTA6</accession>
<dbReference type="InterPro" id="IPR015854">
    <property type="entry name" value="ABC_transpr_LolD-like"/>
</dbReference>
<dbReference type="RefSeq" id="WP_108603492.1">
    <property type="nucleotide sequence ID" value="NZ_CP026604.1"/>
</dbReference>
<evidence type="ECO:0000259" key="9">
    <source>
        <dbReference type="PROSITE" id="PS50893"/>
    </source>
</evidence>
<keyword evidence="10" id="KW-0449">Lipoprotein</keyword>
<protein>
    <recommendedName>
        <fullName evidence="8">Lipoprotein-releasing system ATP-binding protein LolD</fullName>
        <ecNumber evidence="8">7.6.2.-</ecNumber>
    </recommendedName>
</protein>
<keyword evidence="7 8" id="KW-0472">Membrane</keyword>
<dbReference type="KEGG" id="cate:C2869_13785"/>
<keyword evidence="11" id="KW-1185">Reference proteome</keyword>
<evidence type="ECO:0000256" key="7">
    <source>
        <dbReference type="ARBA" id="ARBA00023136"/>
    </source>
</evidence>
<keyword evidence="5 8" id="KW-0067">ATP-binding</keyword>
<dbReference type="PROSITE" id="PS50893">
    <property type="entry name" value="ABC_TRANSPORTER_2"/>
    <property type="match status" value="1"/>
</dbReference>
<gene>
    <name evidence="8 10" type="primary">lolD</name>
    <name evidence="10" type="ORF">C2869_13785</name>
</gene>
<dbReference type="EC" id="7.6.2.-" evidence="8"/>
<keyword evidence="6 8" id="KW-1278">Translocase</keyword>
<comment type="similarity">
    <text evidence="8">Belongs to the ABC transporter superfamily. Lipoprotein translocase (TC 3.A.1.125) family.</text>
</comment>
<proteinExistence type="inferred from homology"/>
<evidence type="ECO:0000256" key="8">
    <source>
        <dbReference type="RuleBase" id="RU367068"/>
    </source>
</evidence>
<dbReference type="PANTHER" id="PTHR24220">
    <property type="entry name" value="IMPORT ATP-BINDING PROTEIN"/>
    <property type="match status" value="1"/>
</dbReference>
<dbReference type="PROSITE" id="PS00211">
    <property type="entry name" value="ABC_TRANSPORTER_1"/>
    <property type="match status" value="1"/>
</dbReference>
<keyword evidence="2 8" id="KW-1003">Cell membrane</keyword>
<evidence type="ECO:0000313" key="11">
    <source>
        <dbReference type="Proteomes" id="UP000244441"/>
    </source>
</evidence>
<dbReference type="InterPro" id="IPR027417">
    <property type="entry name" value="P-loop_NTPase"/>
</dbReference>
<dbReference type="Proteomes" id="UP000244441">
    <property type="component" value="Chromosome"/>
</dbReference>
<keyword evidence="3 8" id="KW-0997">Cell inner membrane</keyword>